<sequence>MEDKATGNKVTAIGTAFLRAVKKKEKEQKPLPTFNLKEIEELKVPEITEEELRASEIEAKERKEAAQILAAKGLDIERKIREIEKVPDWQTVPSLIETHGKLLSVQKKIEELIKKDDVLAESHKVSRLIKEIMAENPENPEKVIKWILEVEKAGRGKLVKETHENRYKAVVFNGYCLIHIPSEFYPEGVSPADKKIFYELRKFIDRCNNHKISKLLEKGNPNLFSLRNGIPGIYRIYFPERTDRKGKRWQKGVGIVKVANLNEKSGKPFFVVGVVDGAGSLDWLSSYTGNWVPLAAGKTGKVLEDKTPANKLEFSRKFAKMLCAACDFYDRSGRE</sequence>
<organism evidence="1 2">
    <name type="scientific">Candidatus Wolfebacteria bacterium GW2011_GWB1_41_12</name>
    <dbReference type="NCBI Taxonomy" id="1619006"/>
    <lineage>
        <taxon>Bacteria</taxon>
        <taxon>Candidatus Wolfeibacteriota</taxon>
    </lineage>
</organism>
<evidence type="ECO:0000313" key="2">
    <source>
        <dbReference type="Proteomes" id="UP000033918"/>
    </source>
</evidence>
<proteinExistence type="predicted"/>
<dbReference type="AlphaFoldDB" id="A0A0G0UJE5"/>
<accession>A0A0G0UJE5</accession>
<dbReference type="EMBL" id="LCAK01000003">
    <property type="protein sequence ID" value="KKR88899.1"/>
    <property type="molecule type" value="Genomic_DNA"/>
</dbReference>
<gene>
    <name evidence="1" type="ORF">UU38_C0003G0151</name>
</gene>
<protein>
    <submittedName>
        <fullName evidence="1">Uncharacterized protein</fullName>
    </submittedName>
</protein>
<reference evidence="1 2" key="1">
    <citation type="journal article" date="2015" name="Nature">
        <title>rRNA introns, odd ribosomes, and small enigmatic genomes across a large radiation of phyla.</title>
        <authorList>
            <person name="Brown C.T."/>
            <person name="Hug L.A."/>
            <person name="Thomas B.C."/>
            <person name="Sharon I."/>
            <person name="Castelle C.J."/>
            <person name="Singh A."/>
            <person name="Wilkins M.J."/>
            <person name="Williams K.H."/>
            <person name="Banfield J.F."/>
        </authorList>
    </citation>
    <scope>NUCLEOTIDE SEQUENCE [LARGE SCALE GENOMIC DNA]</scope>
</reference>
<dbReference type="Proteomes" id="UP000033918">
    <property type="component" value="Unassembled WGS sequence"/>
</dbReference>
<comment type="caution">
    <text evidence="1">The sequence shown here is derived from an EMBL/GenBank/DDBJ whole genome shotgun (WGS) entry which is preliminary data.</text>
</comment>
<evidence type="ECO:0000313" key="1">
    <source>
        <dbReference type="EMBL" id="KKR88899.1"/>
    </source>
</evidence>
<name>A0A0G0UJE5_9BACT</name>